<comment type="caution">
    <text evidence="1">The sequence shown here is derived from an EMBL/GenBank/DDBJ whole genome shotgun (WGS) entry which is preliminary data.</text>
</comment>
<keyword evidence="2" id="KW-1185">Reference proteome</keyword>
<dbReference type="EMBL" id="JACRTF010000001">
    <property type="protein sequence ID" value="MBC8593729.1"/>
    <property type="molecule type" value="Genomic_DNA"/>
</dbReference>
<dbReference type="PANTHER" id="PTHR47197:SF3">
    <property type="entry name" value="DIHYDRO-HEME D1 DEHYDROGENASE"/>
    <property type="match status" value="1"/>
</dbReference>
<evidence type="ECO:0000313" key="1">
    <source>
        <dbReference type="EMBL" id="MBC8593729.1"/>
    </source>
</evidence>
<accession>A0A926IPX2</accession>
<dbReference type="AlphaFoldDB" id="A0A926IPX2"/>
<dbReference type="RefSeq" id="WP_262434835.1">
    <property type="nucleotide sequence ID" value="NZ_JACRTF010000001.1"/>
</dbReference>
<evidence type="ECO:0000313" key="2">
    <source>
        <dbReference type="Proteomes" id="UP000651085"/>
    </source>
</evidence>
<protein>
    <submittedName>
        <fullName evidence="1">YncE family protein</fullName>
    </submittedName>
</protein>
<dbReference type="InterPro" id="IPR011044">
    <property type="entry name" value="Quino_amine_DH_bsu"/>
</dbReference>
<gene>
    <name evidence="1" type="ORF">H8744_10820</name>
</gene>
<dbReference type="Pfam" id="PF16819">
    <property type="entry name" value="DUF5074"/>
    <property type="match status" value="1"/>
</dbReference>
<dbReference type="SUPFAM" id="SSF50969">
    <property type="entry name" value="YVTN repeat-like/Quinoprotein amine dehydrogenase"/>
    <property type="match status" value="1"/>
</dbReference>
<dbReference type="Proteomes" id="UP000651085">
    <property type="component" value="Unassembled WGS sequence"/>
</dbReference>
<dbReference type="InterPro" id="IPR015943">
    <property type="entry name" value="WD40/YVTN_repeat-like_dom_sf"/>
</dbReference>
<proteinExistence type="predicted"/>
<sequence>MKTYKFITYSLLFTLLTVVSCREIELVVPSEYVPLPFDIDWEATPAGMYLLNEANMGSNKSSIDYLDFRNAYYVRNIYAERNPTVIKELGDVGNDIQIYGDKLYAVINCSHKVEVMDARTCQRIGQVDIPNCRYIRFAKGKAYVSAYVGPVAIDPNAQLGAVYEVDTTSLKITRKVTVGYQPDELEILGEYIYVANSGGYRAPNYDNTVSVIETYGLKQIQQIPVGINLHRIRKDRYGKLWVTSRGDYKNIPSRLYVLDRKDKNSKEMVVKDTFDIPCSEMYIQGDSLYFYSVEWNKQTEQNTVTYGILNVKTEKLVTNHFINDGSENSIMIPYGIMVHPRTGDIYVTDARNYVSSGILHCYDRYGIKKWSVRTGDIPAHMVFFNN</sequence>
<organism evidence="1 2">
    <name type="scientific">Jilunia laotingensis</name>
    <dbReference type="NCBI Taxonomy" id="2763675"/>
    <lineage>
        <taxon>Bacteria</taxon>
        <taxon>Pseudomonadati</taxon>
        <taxon>Bacteroidota</taxon>
        <taxon>Bacteroidia</taxon>
        <taxon>Bacteroidales</taxon>
        <taxon>Bacteroidaceae</taxon>
        <taxon>Jilunia</taxon>
    </lineage>
</organism>
<dbReference type="PANTHER" id="PTHR47197">
    <property type="entry name" value="PROTEIN NIRF"/>
    <property type="match status" value="1"/>
</dbReference>
<reference evidence="1" key="1">
    <citation type="submission" date="2020-08" db="EMBL/GenBank/DDBJ databases">
        <title>Genome public.</title>
        <authorList>
            <person name="Liu C."/>
            <person name="Sun Q."/>
        </authorList>
    </citation>
    <scope>NUCLEOTIDE SEQUENCE</scope>
    <source>
        <strain evidence="1">N12</strain>
    </source>
</reference>
<dbReference type="PROSITE" id="PS51257">
    <property type="entry name" value="PROKAR_LIPOPROTEIN"/>
    <property type="match status" value="1"/>
</dbReference>
<dbReference type="InterPro" id="IPR051200">
    <property type="entry name" value="Host-pathogen_enzymatic-act"/>
</dbReference>
<dbReference type="InterPro" id="IPR031815">
    <property type="entry name" value="DUF5074"/>
</dbReference>
<name>A0A926IPX2_9BACT</name>
<dbReference type="Gene3D" id="2.130.10.10">
    <property type="entry name" value="YVTN repeat-like/Quinoprotein amine dehydrogenase"/>
    <property type="match status" value="1"/>
</dbReference>